<protein>
    <recommendedName>
        <fullName evidence="4">DUF4219 domain-containing protein</fullName>
    </recommendedName>
</protein>
<accession>A0AAV1V883</accession>
<evidence type="ECO:0000313" key="2">
    <source>
        <dbReference type="EMBL" id="CAK7943015.1"/>
    </source>
</evidence>
<reference evidence="2" key="1">
    <citation type="submission" date="2024-01" db="EMBL/GenBank/DDBJ databases">
        <authorList>
            <person name="Webb A."/>
        </authorList>
    </citation>
    <scope>NUCLEOTIDE SEQUENCE</scope>
    <source>
        <strain evidence="2">Pm1</strain>
    </source>
</reference>
<sequence length="40" mass="4459">MELFNGTNYTLWAFKMKMFITSKGQWEAVNGGAAVTASQE</sequence>
<proteinExistence type="predicted"/>
<dbReference type="Proteomes" id="UP001162060">
    <property type="component" value="Unassembled WGS sequence"/>
</dbReference>
<dbReference type="EMBL" id="CAKLBY020000286">
    <property type="protein sequence ID" value="CAK7943013.1"/>
    <property type="molecule type" value="Genomic_DNA"/>
</dbReference>
<organism evidence="2 3">
    <name type="scientific">Peronospora matthiolae</name>
    <dbReference type="NCBI Taxonomy" id="2874970"/>
    <lineage>
        <taxon>Eukaryota</taxon>
        <taxon>Sar</taxon>
        <taxon>Stramenopiles</taxon>
        <taxon>Oomycota</taxon>
        <taxon>Peronosporomycetes</taxon>
        <taxon>Peronosporales</taxon>
        <taxon>Peronosporaceae</taxon>
        <taxon>Peronospora</taxon>
    </lineage>
</organism>
<evidence type="ECO:0000313" key="3">
    <source>
        <dbReference type="Proteomes" id="UP001162060"/>
    </source>
</evidence>
<gene>
    <name evidence="1" type="ORF">PM001_LOCUS28163</name>
    <name evidence="2" type="ORF">PM001_LOCUS28165</name>
</gene>
<name>A0AAV1V883_9STRA</name>
<evidence type="ECO:0000313" key="1">
    <source>
        <dbReference type="EMBL" id="CAK7943013.1"/>
    </source>
</evidence>
<comment type="caution">
    <text evidence="2">The sequence shown here is derived from an EMBL/GenBank/DDBJ whole genome shotgun (WGS) entry which is preliminary data.</text>
</comment>
<dbReference type="EMBL" id="CAKLBY020000286">
    <property type="protein sequence ID" value="CAK7943015.1"/>
    <property type="molecule type" value="Genomic_DNA"/>
</dbReference>
<dbReference type="AlphaFoldDB" id="A0AAV1V883"/>
<evidence type="ECO:0008006" key="4">
    <source>
        <dbReference type="Google" id="ProtNLM"/>
    </source>
</evidence>